<name>A0A1Q3ETR9_LENED</name>
<organism evidence="1 2">
    <name type="scientific">Lentinula edodes</name>
    <name type="common">Shiitake mushroom</name>
    <name type="synonym">Lentinus edodes</name>
    <dbReference type="NCBI Taxonomy" id="5353"/>
    <lineage>
        <taxon>Eukaryota</taxon>
        <taxon>Fungi</taxon>
        <taxon>Dikarya</taxon>
        <taxon>Basidiomycota</taxon>
        <taxon>Agaricomycotina</taxon>
        <taxon>Agaricomycetes</taxon>
        <taxon>Agaricomycetidae</taxon>
        <taxon>Agaricales</taxon>
        <taxon>Marasmiineae</taxon>
        <taxon>Omphalotaceae</taxon>
        <taxon>Lentinula</taxon>
    </lineage>
</organism>
<accession>A0A1Q3ETR9</accession>
<gene>
    <name evidence="1" type="ORF">LENED_012881</name>
</gene>
<evidence type="ECO:0000313" key="2">
    <source>
        <dbReference type="Proteomes" id="UP000188533"/>
    </source>
</evidence>
<keyword evidence="2" id="KW-1185">Reference proteome</keyword>
<dbReference type="AlphaFoldDB" id="A0A1Q3ETR9"/>
<protein>
    <submittedName>
        <fullName evidence="1">Uncharacterized protein</fullName>
    </submittedName>
</protein>
<dbReference type="EMBL" id="BDGU01001915">
    <property type="protein sequence ID" value="GAW10595.1"/>
    <property type="molecule type" value="Genomic_DNA"/>
</dbReference>
<comment type="caution">
    <text evidence="1">The sequence shown here is derived from an EMBL/GenBank/DDBJ whole genome shotgun (WGS) entry which is preliminary data.</text>
</comment>
<reference evidence="1 2" key="1">
    <citation type="submission" date="2016-08" db="EMBL/GenBank/DDBJ databases">
        <authorList>
            <consortium name="Lentinula edodes genome sequencing consortium"/>
            <person name="Sakamoto Y."/>
            <person name="Nakade K."/>
            <person name="Sato S."/>
            <person name="Yoshida Y."/>
            <person name="Miyazaki K."/>
            <person name="Natsume S."/>
            <person name="Konno N."/>
        </authorList>
    </citation>
    <scope>NUCLEOTIDE SEQUENCE [LARGE SCALE GENOMIC DNA]</scope>
    <source>
        <strain evidence="1 2">NBRC 111202</strain>
    </source>
</reference>
<sequence length="78" mass="8637">MCDRVPYLPLESFKFQVSSFNFRLLTYVTAPATIWVVDKPRSGPNNQSPTIYLCSESSTVLGSFATSPTYPSVLLSPD</sequence>
<reference evidence="1 2" key="2">
    <citation type="submission" date="2017-02" db="EMBL/GenBank/DDBJ databases">
        <title>A genome survey and senescence transcriptome analysis in Lentinula edodes.</title>
        <authorList>
            <person name="Sakamoto Y."/>
            <person name="Nakade K."/>
            <person name="Sato S."/>
            <person name="Yoshida Y."/>
            <person name="Miyazaki K."/>
            <person name="Natsume S."/>
            <person name="Konno N."/>
        </authorList>
    </citation>
    <scope>NUCLEOTIDE SEQUENCE [LARGE SCALE GENOMIC DNA]</scope>
    <source>
        <strain evidence="1 2">NBRC 111202</strain>
    </source>
</reference>
<evidence type="ECO:0000313" key="1">
    <source>
        <dbReference type="EMBL" id="GAW10595.1"/>
    </source>
</evidence>
<dbReference type="Proteomes" id="UP000188533">
    <property type="component" value="Unassembled WGS sequence"/>
</dbReference>
<proteinExistence type="predicted"/>